<dbReference type="InterPro" id="IPR045111">
    <property type="entry name" value="Vps41/Vps8"/>
</dbReference>
<dbReference type="SUPFAM" id="SSF57850">
    <property type="entry name" value="RING/U-box"/>
    <property type="match status" value="1"/>
</dbReference>
<dbReference type="InParanoid" id="A0A0D2UCC2"/>
<dbReference type="InterPro" id="IPR036322">
    <property type="entry name" value="WD40_repeat_dom_sf"/>
</dbReference>
<dbReference type="GO" id="GO:0008270">
    <property type="term" value="F:zinc ion binding"/>
    <property type="evidence" value="ECO:0007669"/>
    <property type="project" value="UniProtKB-KW"/>
</dbReference>
<feature type="region of interest" description="Disordered" evidence="2">
    <location>
        <begin position="1291"/>
        <end position="1317"/>
    </location>
</feature>
<name>A0A0D2UCC2_CAPO3</name>
<dbReference type="Pfam" id="PF12816">
    <property type="entry name" value="TPR_Vps8"/>
    <property type="match status" value="1"/>
</dbReference>
<accession>A0A0D2UCC2</accession>
<dbReference type="PANTHER" id="PTHR12616">
    <property type="entry name" value="VACUOLAR PROTEIN SORTING VPS41"/>
    <property type="match status" value="1"/>
</dbReference>
<feature type="region of interest" description="Disordered" evidence="2">
    <location>
        <begin position="1225"/>
        <end position="1256"/>
    </location>
</feature>
<dbReference type="OrthoDB" id="289913at2759"/>
<feature type="compositionally biased region" description="Basic and acidic residues" evidence="2">
    <location>
        <begin position="51"/>
        <end position="60"/>
    </location>
</feature>
<evidence type="ECO:0000313" key="4">
    <source>
        <dbReference type="EMBL" id="KJE92646.1"/>
    </source>
</evidence>
<dbReference type="PhylomeDB" id="A0A0D2UCC2"/>
<keyword evidence="1" id="KW-0479">Metal-binding</keyword>
<keyword evidence="1" id="KW-0863">Zinc-finger</keyword>
<dbReference type="PROSITE" id="PS50089">
    <property type="entry name" value="ZF_RING_2"/>
    <property type="match status" value="1"/>
</dbReference>
<feature type="compositionally biased region" description="Low complexity" evidence="2">
    <location>
        <begin position="339"/>
        <end position="351"/>
    </location>
</feature>
<sequence length="2050" mass="221800">MAQQPASAAVISDALLQQTLAEDLTAGLPADLVAALRVAESTTTAAMMPGDDEHHDHDQDQDQDQDQQQQQQQQQKGDALASSQRTGLGLAPLQSVAGHQHQHHQHHQTLQQQQQQEEKDKLSRQRQLQLELAAAASSHPAGANLKPTAAAAAAAAGSSSEDNDASSYAAAAAAAGGSSSSSGGDSSAVTTSTSTTTGIAAVSVQDSVVRKVPLNKISSQLTTDITRKEAGLPTCIASSARFVAIGASHGLAIVYDYHQRVRFVLGSTSAGMTFGPITAICLSSVDDLDASLQQPQQPQQQPHQRAPAAGPANNNNTSAHGGQSPMMAHAGGVRGNGGASSASPSQQQRASTVAATGASNAPLSVSGFDYLLAGFEKGHIAVWELQQGKLLKVIDGVHDRAILNITAAVPDLSSIVSSDARGAVFSHNVRRVMGIWVADSKCLVTGGGKAAVSSLVSLPPALGLSHPLDDLSLVAMTTKSKVHIVALRPQLDIMHTFGKEVICATEEQDAVPQRPFVYGQDTPISDNAQDGDSRTDSGRQTPTTPRSAQLLGRAASSPGNATESTSDLHLPCLAWRRCMLAGEARKRTVLHPMVACSFANHVRLIEVVCNDTGARGIDLPGPPSLPGSTTPQQAQRQQASLQQQHEQFRPAPGTPLARQSSGITQEEQQLVQLVSPTSSSSLSSSLSSGLKAGLASIGTPLTHVGSAFTTFMSASTISFVRRGHLVLDFPVTALQWLGASIVIALDGRERLNVIDAQTMQLLQTIDVSDLNLLFHTRFQPFAAGPPSNTYLATAAFNSIFGGAGSSGGSLSRSHSASVTSASSVAAVTAALRRTMTHHQTMCAQLRGSNIFLVGQQSVVMLTLLTWSERIAILVRQSKFLEALALAKEFYDGTAKAIIGLPLNAARRREIVSEQMTDLLLAYLDISISTPPAEAIVPPPTVVAAATTATEAPNNAVAGVWLNVDHVRNLVSTSIEYCLAIDRHDLLMSEIFDRFCAVQCDYPASGRGVFLERLEPYVLSDRIRSFSPIVMQAFVEHYLARGFLQRIERCLVHMDVANLDLHQVITMCRQHRLYTALIYVYNRGLFDYVSPMEELVQRLYQAVKGKGRAQAAATNDAAPSGMSSSDFSIGYKLLLYMSFCLTGRAFPAGMLPAELLPTIKSEVYHFLLARASATSARSPESPSSPGEFEEAVQYPNLRALLMFDIREFLKVLDVAFEDAALNPPSFGQTAVDEESASASSKSRKRRQADAHQASATQDMVVPVQPMPDRQLILDILFDTFRVRTMAAVQQEQQRQQVQQHRQQAQGKSSARALSRSVSHPQSISPFSAEQMTVLFAFVARQLLRFPKLLTVEPAILDLMVRYLTNADSLLCDASESESKSAEASGPQQGGVPELRVSVDEREQALISLYHGGLLNHIDEDTLLIMTESAQFFKILESLYEARRQYAKILAIYLRAPNQERKAISYVHRVLSAPQSSVPSRPAYDERGILRQPSSYTAQDNATVREFAIQHALQLSLADRRAMAKVVMLHFPEELAPFVGRLQPNSQVQYEFLRHVFDPTLLSSIPLATGQQRPSVAREPGQSELSALVGSVPLEVNERYIELLCEYAPSQVYAYLRLQDNYRLEECLRMCKKFKITDATAWLLERSGDIVAAFELVLASLKDRIVSLCPPPAVRPVHPEIRGAIARAHAVLLVAIQLCQRNANRINENERDQLWFQMLDTVMEPQRQLNLMVTSLMIELKSLTQRVLSAMMGYVPLKTVLYKVLQDPNYSSGNLGDIKDLVIGMVDTYNYEAVLLETTNHMIEDDLITATKSLARGLRKGLMPRQDVCSICELRVVRIAKMDDALTIFHCGHAYHMSCLVGDDAGADVHCVICSKKQATGQRVPPAVLLNSPAKAQVQRHSGKRRAVQQEDMGLSLEDKLNDSMSSSSSTTNAGLNVSTSSAASIDISSGALVDPSVDALRQLKRDLLLPSEMHSILRSLGDDSVGIGLGGMRLLEPNAKFTRLQIAPPSSSVEREKRRRERVAGAIAARAPGSLPKRALNQNDVPDLFVL</sequence>
<feature type="compositionally biased region" description="Low complexity" evidence="2">
    <location>
        <begin position="1291"/>
        <end position="1304"/>
    </location>
</feature>
<feature type="region of interest" description="Disordered" evidence="2">
    <location>
        <begin position="290"/>
        <end position="355"/>
    </location>
</feature>
<keyword evidence="1" id="KW-0862">Zinc</keyword>
<dbReference type="GO" id="GO:0034058">
    <property type="term" value="P:endosomal vesicle fusion"/>
    <property type="evidence" value="ECO:0007669"/>
    <property type="project" value="TreeGrafter"/>
</dbReference>
<organism evidence="4 5">
    <name type="scientific">Capsaspora owczarzaki (strain ATCC 30864)</name>
    <dbReference type="NCBI Taxonomy" id="595528"/>
    <lineage>
        <taxon>Eukaryota</taxon>
        <taxon>Filasterea</taxon>
        <taxon>Capsaspora</taxon>
    </lineage>
</organism>
<dbReference type="PANTHER" id="PTHR12616:SF8">
    <property type="entry name" value="VACUOLAR PROTEIN SORTING-ASSOCIATED PROTEIN 8 HOMOLOG"/>
    <property type="match status" value="1"/>
</dbReference>
<dbReference type="Proteomes" id="UP000008743">
    <property type="component" value="Unassembled WGS sequence"/>
</dbReference>
<feature type="region of interest" description="Disordered" evidence="2">
    <location>
        <begin position="1892"/>
        <end position="1912"/>
    </location>
</feature>
<proteinExistence type="predicted"/>
<dbReference type="InterPro" id="IPR001841">
    <property type="entry name" value="Znf_RING"/>
</dbReference>
<feature type="compositionally biased region" description="Low complexity" evidence="2">
    <location>
        <begin position="293"/>
        <end position="316"/>
    </location>
</feature>
<feature type="compositionally biased region" description="Polar residues" evidence="2">
    <location>
        <begin position="557"/>
        <end position="566"/>
    </location>
</feature>
<feature type="compositionally biased region" description="Low complexity" evidence="2">
    <location>
        <begin position="66"/>
        <end position="75"/>
    </location>
</feature>
<evidence type="ECO:0000256" key="1">
    <source>
        <dbReference type="PROSITE-ProRule" id="PRU00175"/>
    </source>
</evidence>
<gene>
    <name evidence="4" type="ORF">CAOG_003566</name>
</gene>
<evidence type="ECO:0000259" key="3">
    <source>
        <dbReference type="PROSITE" id="PS50089"/>
    </source>
</evidence>
<feature type="region of interest" description="Disordered" evidence="2">
    <location>
        <begin position="47"/>
        <end position="126"/>
    </location>
</feature>
<feature type="region of interest" description="Disordered" evidence="2">
    <location>
        <begin position="516"/>
        <end position="566"/>
    </location>
</feature>
<dbReference type="SUPFAM" id="SSF50978">
    <property type="entry name" value="WD40 repeat-like"/>
    <property type="match status" value="1"/>
</dbReference>
<dbReference type="Pfam" id="PF23410">
    <property type="entry name" value="Beta-prop_VPS8"/>
    <property type="match status" value="3"/>
</dbReference>
<evidence type="ECO:0000313" key="5">
    <source>
        <dbReference type="Proteomes" id="UP000008743"/>
    </source>
</evidence>
<dbReference type="STRING" id="595528.A0A0D2UCC2"/>
<dbReference type="GO" id="GO:0006623">
    <property type="term" value="P:protein targeting to vacuole"/>
    <property type="evidence" value="ECO:0007669"/>
    <property type="project" value="InterPro"/>
</dbReference>
<dbReference type="eggNOG" id="KOG2079">
    <property type="taxonomic scope" value="Eukaryota"/>
</dbReference>
<dbReference type="GO" id="GO:0030897">
    <property type="term" value="C:HOPS complex"/>
    <property type="evidence" value="ECO:0007669"/>
    <property type="project" value="TreeGrafter"/>
</dbReference>
<feature type="domain" description="RING-type" evidence="3">
    <location>
        <begin position="1827"/>
        <end position="1873"/>
    </location>
</feature>
<protein>
    <submittedName>
        <fullName evidence="4">Vps8-like protein</fullName>
    </submittedName>
</protein>
<dbReference type="InterPro" id="IPR025941">
    <property type="entry name" value="Vps8_central_dom"/>
</dbReference>
<dbReference type="EMBL" id="KE346364">
    <property type="protein sequence ID" value="KJE92646.1"/>
    <property type="molecule type" value="Genomic_DNA"/>
</dbReference>
<feature type="region of interest" description="Disordered" evidence="2">
    <location>
        <begin position="617"/>
        <end position="662"/>
    </location>
</feature>
<evidence type="ECO:0000256" key="2">
    <source>
        <dbReference type="SAM" id="MobiDB-lite"/>
    </source>
</evidence>
<feature type="compositionally biased region" description="Polar residues" evidence="2">
    <location>
        <begin position="538"/>
        <end position="547"/>
    </location>
</feature>
<dbReference type="GO" id="GO:0005770">
    <property type="term" value="C:late endosome"/>
    <property type="evidence" value="ECO:0007669"/>
    <property type="project" value="TreeGrafter"/>
</dbReference>
<feature type="compositionally biased region" description="Low complexity" evidence="2">
    <location>
        <begin position="626"/>
        <end position="645"/>
    </location>
</feature>
<keyword evidence="5" id="KW-1185">Reference proteome</keyword>
<reference evidence="5" key="1">
    <citation type="submission" date="2011-02" db="EMBL/GenBank/DDBJ databases">
        <title>The Genome Sequence of Capsaspora owczarzaki ATCC 30864.</title>
        <authorList>
            <person name="Russ C."/>
            <person name="Cuomo C."/>
            <person name="Burger G."/>
            <person name="Gray M.W."/>
            <person name="Holland P.W.H."/>
            <person name="King N."/>
            <person name="Lang F.B.F."/>
            <person name="Roger A.J."/>
            <person name="Ruiz-Trillo I."/>
            <person name="Young S.K."/>
            <person name="Zeng Q."/>
            <person name="Gargeya S."/>
            <person name="Alvarado L."/>
            <person name="Berlin A."/>
            <person name="Chapman S.B."/>
            <person name="Chen Z."/>
            <person name="Freedman E."/>
            <person name="Gellesch M."/>
            <person name="Goldberg J."/>
            <person name="Griggs A."/>
            <person name="Gujja S."/>
            <person name="Heilman E."/>
            <person name="Heiman D."/>
            <person name="Howarth C."/>
            <person name="Mehta T."/>
            <person name="Neiman D."/>
            <person name="Pearson M."/>
            <person name="Roberts A."/>
            <person name="Saif S."/>
            <person name="Shea T."/>
            <person name="Shenoy N."/>
            <person name="Sisk P."/>
            <person name="Stolte C."/>
            <person name="Sykes S."/>
            <person name="White J."/>
            <person name="Yandava C."/>
            <person name="Haas B."/>
            <person name="Nusbaum C."/>
            <person name="Birren B."/>
        </authorList>
    </citation>
    <scope>NUCLEOTIDE SEQUENCE</scope>
    <source>
        <strain evidence="5">ATCC 30864</strain>
    </source>
</reference>